<keyword evidence="2" id="KW-1185">Reference proteome</keyword>
<dbReference type="AlphaFoldDB" id="A0A2C5Y2P4"/>
<dbReference type="Proteomes" id="UP000226192">
    <property type="component" value="Unassembled WGS sequence"/>
</dbReference>
<name>A0A2C5Y2P4_9HYPO</name>
<evidence type="ECO:0000313" key="2">
    <source>
        <dbReference type="Proteomes" id="UP000226192"/>
    </source>
</evidence>
<organism evidence="1 2">
    <name type="scientific">Ophiocordyceps australis</name>
    <dbReference type="NCBI Taxonomy" id="1399860"/>
    <lineage>
        <taxon>Eukaryota</taxon>
        <taxon>Fungi</taxon>
        <taxon>Dikarya</taxon>
        <taxon>Ascomycota</taxon>
        <taxon>Pezizomycotina</taxon>
        <taxon>Sordariomycetes</taxon>
        <taxon>Hypocreomycetidae</taxon>
        <taxon>Hypocreales</taxon>
        <taxon>Ophiocordycipitaceae</taxon>
        <taxon>Ophiocordyceps</taxon>
    </lineage>
</organism>
<comment type="caution">
    <text evidence="1">The sequence shown here is derived from an EMBL/GenBank/DDBJ whole genome shotgun (WGS) entry which is preliminary data.</text>
</comment>
<proteinExistence type="predicted"/>
<reference evidence="1 2" key="1">
    <citation type="submission" date="2017-06" db="EMBL/GenBank/DDBJ databases">
        <title>Ant-infecting Ophiocordyceps genomes reveal a high diversity of potential behavioral manipulation genes and a possible major role for enterotoxins.</title>
        <authorList>
            <person name="De Bekker C."/>
            <person name="Evans H.C."/>
            <person name="Brachmann A."/>
            <person name="Hughes D.P."/>
        </authorList>
    </citation>
    <scope>NUCLEOTIDE SEQUENCE [LARGE SCALE GENOMIC DNA]</scope>
    <source>
        <strain evidence="1 2">Map64</strain>
    </source>
</reference>
<dbReference type="EMBL" id="NJET01000114">
    <property type="protein sequence ID" value="PHH61151.1"/>
    <property type="molecule type" value="Genomic_DNA"/>
</dbReference>
<evidence type="ECO:0000313" key="1">
    <source>
        <dbReference type="EMBL" id="PHH61151.1"/>
    </source>
</evidence>
<gene>
    <name evidence="1" type="ORF">CDD81_719</name>
</gene>
<sequence length="119" mass="13594">MQYNALRKQMRWMKAPPLYDLGGEYNTLEDLVDDFGTWGGTIGLVMTAMMKTRYECPDVSSCRSSSTNTVPFLPRSYIHFLNEIKAALRDKDEICFALDNNLPEDADKFGARWFIPGVD</sequence>
<accession>A0A2C5Y2P4</accession>
<protein>
    <submittedName>
        <fullName evidence="1">Uncharacterized protein</fullName>
    </submittedName>
</protein>